<dbReference type="SUPFAM" id="SSF52540">
    <property type="entry name" value="P-loop containing nucleoside triphosphate hydrolases"/>
    <property type="match status" value="1"/>
</dbReference>
<dbReference type="PROSITE" id="PS50893">
    <property type="entry name" value="ABC_TRANSPORTER_2"/>
    <property type="match status" value="1"/>
</dbReference>
<dbReference type="OrthoDB" id="5480201at2"/>
<dbReference type="InterPro" id="IPR027417">
    <property type="entry name" value="P-loop_NTPase"/>
</dbReference>
<dbReference type="EMBL" id="JEMA01000572">
    <property type="protein sequence ID" value="KYF68418.1"/>
    <property type="molecule type" value="Genomic_DNA"/>
</dbReference>
<dbReference type="FunFam" id="3.40.50.300:FF:000221">
    <property type="entry name" value="Multidrug ABC transporter ATP-binding protein"/>
    <property type="match status" value="1"/>
</dbReference>
<evidence type="ECO:0000256" key="1">
    <source>
        <dbReference type="ARBA" id="ARBA00004651"/>
    </source>
</evidence>
<dbReference type="InterPro" id="IPR036640">
    <property type="entry name" value="ABC1_TM_sf"/>
</dbReference>
<gene>
    <name evidence="13" type="ORF">BE15_26825</name>
</gene>
<dbReference type="PANTHER" id="PTHR43394:SF1">
    <property type="entry name" value="ATP-BINDING CASSETTE SUB-FAMILY B MEMBER 10, MITOCHONDRIAL"/>
    <property type="match status" value="1"/>
</dbReference>
<evidence type="ECO:0000259" key="11">
    <source>
        <dbReference type="PROSITE" id="PS50893"/>
    </source>
</evidence>
<evidence type="ECO:0000313" key="13">
    <source>
        <dbReference type="EMBL" id="KYF68418.1"/>
    </source>
</evidence>
<proteinExistence type="predicted"/>
<protein>
    <submittedName>
        <fullName evidence="13">Carbohydrate ABC transporter</fullName>
    </submittedName>
</protein>
<keyword evidence="4 10" id="KW-0812">Transmembrane</keyword>
<dbReference type="InterPro" id="IPR003439">
    <property type="entry name" value="ABC_transporter-like_ATP-bd"/>
</dbReference>
<evidence type="ECO:0000256" key="7">
    <source>
        <dbReference type="ARBA" id="ARBA00022989"/>
    </source>
</evidence>
<comment type="caution">
    <text evidence="13">The sequence shown here is derived from an EMBL/GenBank/DDBJ whole genome shotgun (WGS) entry which is preliminary data.</text>
</comment>
<feature type="transmembrane region" description="Helical" evidence="10">
    <location>
        <begin position="74"/>
        <end position="94"/>
    </location>
</feature>
<dbReference type="PANTHER" id="PTHR43394">
    <property type="entry name" value="ATP-DEPENDENT PERMEASE MDL1, MITOCHONDRIAL"/>
    <property type="match status" value="1"/>
</dbReference>
<keyword evidence="2" id="KW-0813">Transport</keyword>
<evidence type="ECO:0000256" key="9">
    <source>
        <dbReference type="SAM" id="MobiDB-lite"/>
    </source>
</evidence>
<sequence>MRARSSGGSAAGEAGARPRPPAQAAANRARGAKKASRTEDVLSRFHEETQLGEAYDARMLLRLWPFVRPQGKHLALSLALLIVTASLALLRPLIMRDALDAFDAPGGLDHLTRAGILLTGIMLVEQSLAFPQLYLMQLAGARAMADLRIRVFGFLHTRRLGFFDRTPVGRLVTRVTNDVDAIGEIFASGALNAFGDLIRLAVIIVVMLSLDWRMSLLAFAAVPPVALGVNWTRRRIRDAFREVRSKTARMNAYLNEQVSGMAVVQAYAREERSAEEFDEINAAYRSANNRSIVLDATLDAAIEMVSSVCIAAVLWYAGVKSLKEQVSFGTLFAFVAYIDMFFVPIRDLSARYTLLQSAMSGAERIFELLDNKDEDATATAASSTGAAAAADERVAFELDNVFFGYKPGVPVLRQVSIAARSGEKLALVGATGAGKSTVASLLLRLYDVEDGAVRVFGRDVSAYPRDELRRKFAVVPQDVFLFPGTVLTNIAAGDAIPDRAKVVNALNRIGALDLFERREGGLDGPVLERGSNFSAGERQLIAFARALYRDPPILILDEATANVDSDTEARLQRALEGAMEGRTALIIAHRLSTIRAVDRIVVFHKGSVVEQGTHEDLLATGGVYSKLYRLQFARQEAAHA</sequence>
<comment type="subcellular location">
    <subcellularLocation>
        <location evidence="1">Cell membrane</location>
        <topology evidence="1">Multi-pass membrane protein</topology>
    </subcellularLocation>
</comment>
<dbReference type="PROSITE" id="PS00211">
    <property type="entry name" value="ABC_TRANSPORTER_1"/>
    <property type="match status" value="1"/>
</dbReference>
<dbReference type="CDD" id="cd18544">
    <property type="entry name" value="ABC_6TM_TmrA_like"/>
    <property type="match status" value="1"/>
</dbReference>
<dbReference type="Gene3D" id="3.40.50.300">
    <property type="entry name" value="P-loop containing nucleotide triphosphate hydrolases"/>
    <property type="match status" value="1"/>
</dbReference>
<feature type="compositionally biased region" description="Low complexity" evidence="9">
    <location>
        <begin position="1"/>
        <end position="29"/>
    </location>
</feature>
<dbReference type="GO" id="GO:0016887">
    <property type="term" value="F:ATP hydrolysis activity"/>
    <property type="evidence" value="ECO:0007669"/>
    <property type="project" value="InterPro"/>
</dbReference>
<organism evidence="13 14">
    <name type="scientific">Sorangium cellulosum</name>
    <name type="common">Polyangium cellulosum</name>
    <dbReference type="NCBI Taxonomy" id="56"/>
    <lineage>
        <taxon>Bacteria</taxon>
        <taxon>Pseudomonadati</taxon>
        <taxon>Myxococcota</taxon>
        <taxon>Polyangia</taxon>
        <taxon>Polyangiales</taxon>
        <taxon>Polyangiaceae</taxon>
        <taxon>Sorangium</taxon>
    </lineage>
</organism>
<dbReference type="PROSITE" id="PS50929">
    <property type="entry name" value="ABC_TM1F"/>
    <property type="match status" value="1"/>
</dbReference>
<name>A0A150QL81_SORCE</name>
<keyword evidence="7 10" id="KW-1133">Transmembrane helix</keyword>
<feature type="domain" description="ABC transporter" evidence="11">
    <location>
        <begin position="396"/>
        <end position="630"/>
    </location>
</feature>
<dbReference type="SUPFAM" id="SSF90123">
    <property type="entry name" value="ABC transporter transmembrane region"/>
    <property type="match status" value="1"/>
</dbReference>
<feature type="domain" description="ABC transmembrane type-1" evidence="12">
    <location>
        <begin position="75"/>
        <end position="357"/>
    </location>
</feature>
<evidence type="ECO:0000313" key="14">
    <source>
        <dbReference type="Proteomes" id="UP000075260"/>
    </source>
</evidence>
<feature type="transmembrane region" description="Helical" evidence="10">
    <location>
        <begin position="300"/>
        <end position="319"/>
    </location>
</feature>
<evidence type="ECO:0000259" key="12">
    <source>
        <dbReference type="PROSITE" id="PS50929"/>
    </source>
</evidence>
<evidence type="ECO:0000256" key="6">
    <source>
        <dbReference type="ARBA" id="ARBA00022840"/>
    </source>
</evidence>
<evidence type="ECO:0000256" key="5">
    <source>
        <dbReference type="ARBA" id="ARBA00022741"/>
    </source>
</evidence>
<dbReference type="InterPro" id="IPR039421">
    <property type="entry name" value="Type_1_exporter"/>
</dbReference>
<keyword evidence="3" id="KW-1003">Cell membrane</keyword>
<keyword evidence="6" id="KW-0067">ATP-binding</keyword>
<dbReference type="InterPro" id="IPR011527">
    <property type="entry name" value="ABC1_TM_dom"/>
</dbReference>
<reference evidence="13 14" key="1">
    <citation type="submission" date="2014-02" db="EMBL/GenBank/DDBJ databases">
        <title>The small core and large imbalanced accessory genome model reveals a collaborative survival strategy of Sorangium cellulosum strains in nature.</title>
        <authorList>
            <person name="Han K."/>
            <person name="Peng R."/>
            <person name="Blom J."/>
            <person name="Li Y.-Z."/>
        </authorList>
    </citation>
    <scope>NUCLEOTIDE SEQUENCE [LARGE SCALE GENOMIC DNA]</scope>
    <source>
        <strain evidence="13 14">So0008-312</strain>
    </source>
</reference>
<dbReference type="SMART" id="SM00382">
    <property type="entry name" value="AAA"/>
    <property type="match status" value="1"/>
</dbReference>
<dbReference type="Pfam" id="PF00005">
    <property type="entry name" value="ABC_tran"/>
    <property type="match status" value="1"/>
</dbReference>
<dbReference type="InterPro" id="IPR017871">
    <property type="entry name" value="ABC_transporter-like_CS"/>
</dbReference>
<dbReference type="GO" id="GO:0015421">
    <property type="term" value="F:ABC-type oligopeptide transporter activity"/>
    <property type="evidence" value="ECO:0007669"/>
    <property type="project" value="TreeGrafter"/>
</dbReference>
<evidence type="ECO:0000256" key="4">
    <source>
        <dbReference type="ARBA" id="ARBA00022692"/>
    </source>
</evidence>
<feature type="transmembrane region" description="Helical" evidence="10">
    <location>
        <begin position="114"/>
        <end position="135"/>
    </location>
</feature>
<dbReference type="Proteomes" id="UP000075260">
    <property type="component" value="Unassembled WGS sequence"/>
</dbReference>
<dbReference type="Pfam" id="PF00664">
    <property type="entry name" value="ABC_membrane"/>
    <property type="match status" value="1"/>
</dbReference>
<evidence type="ECO:0000256" key="8">
    <source>
        <dbReference type="ARBA" id="ARBA00023136"/>
    </source>
</evidence>
<dbReference type="Gene3D" id="1.20.1560.10">
    <property type="entry name" value="ABC transporter type 1, transmembrane domain"/>
    <property type="match status" value="1"/>
</dbReference>
<dbReference type="GO" id="GO:0005524">
    <property type="term" value="F:ATP binding"/>
    <property type="evidence" value="ECO:0007669"/>
    <property type="project" value="UniProtKB-KW"/>
</dbReference>
<dbReference type="InterPro" id="IPR003593">
    <property type="entry name" value="AAA+_ATPase"/>
</dbReference>
<accession>A0A150QL81</accession>
<evidence type="ECO:0000256" key="10">
    <source>
        <dbReference type="SAM" id="Phobius"/>
    </source>
</evidence>
<dbReference type="GO" id="GO:0005886">
    <property type="term" value="C:plasma membrane"/>
    <property type="evidence" value="ECO:0007669"/>
    <property type="project" value="UniProtKB-SubCell"/>
</dbReference>
<dbReference type="AlphaFoldDB" id="A0A150QL81"/>
<evidence type="ECO:0000256" key="3">
    <source>
        <dbReference type="ARBA" id="ARBA00022475"/>
    </source>
</evidence>
<feature type="region of interest" description="Disordered" evidence="9">
    <location>
        <begin position="1"/>
        <end position="39"/>
    </location>
</feature>
<keyword evidence="5" id="KW-0547">Nucleotide-binding</keyword>
<keyword evidence="8 10" id="KW-0472">Membrane</keyword>
<feature type="transmembrane region" description="Helical" evidence="10">
    <location>
        <begin position="325"/>
        <end position="345"/>
    </location>
</feature>
<evidence type="ECO:0000256" key="2">
    <source>
        <dbReference type="ARBA" id="ARBA00022448"/>
    </source>
</evidence>